<feature type="binding site" evidence="12">
    <location>
        <position position="66"/>
    </location>
    <ligand>
        <name>substrate</name>
    </ligand>
</feature>
<feature type="binding site" evidence="12">
    <location>
        <position position="520"/>
    </location>
    <ligand>
        <name>substrate</name>
    </ligand>
</feature>
<dbReference type="FunFam" id="3.40.50.970:FF:000003">
    <property type="entry name" value="Transketolase"/>
    <property type="match status" value="1"/>
</dbReference>
<evidence type="ECO:0000256" key="14">
    <source>
        <dbReference type="PIRSR" id="PIRSR605478-4"/>
    </source>
</evidence>
<dbReference type="HOGENOM" id="CLU_009227_0_0_11"/>
<dbReference type="eggNOG" id="COG0021">
    <property type="taxonomic scope" value="Bacteria"/>
</dbReference>
<dbReference type="FunFam" id="3.40.50.920:FF:000003">
    <property type="entry name" value="Transketolase"/>
    <property type="match status" value="1"/>
</dbReference>
<feature type="binding site" evidence="13">
    <location>
        <begin position="154"/>
        <end position="156"/>
    </location>
    <ligand>
        <name>thiamine diphosphate</name>
        <dbReference type="ChEBI" id="CHEBI:58937"/>
    </ligand>
</feature>
<evidence type="ECO:0000256" key="4">
    <source>
        <dbReference type="ARBA" id="ARBA00016662"/>
    </source>
</evidence>
<evidence type="ECO:0000256" key="5">
    <source>
        <dbReference type="ARBA" id="ARBA00022679"/>
    </source>
</evidence>
<dbReference type="InterPro" id="IPR009014">
    <property type="entry name" value="Transketo_C/PFOR_II"/>
</dbReference>
<dbReference type="KEGG" id="mmar:MODMU_3619"/>
<dbReference type="InterPro" id="IPR005475">
    <property type="entry name" value="Transketolase-like_Pyr-bd"/>
</dbReference>
<protein>
    <recommendedName>
        <fullName evidence="4 10">Transketolase</fullName>
        <ecNumber evidence="3 10">2.2.1.1</ecNumber>
    </recommendedName>
</protein>
<dbReference type="GO" id="GO:0006098">
    <property type="term" value="P:pentose-phosphate shunt"/>
    <property type="evidence" value="ECO:0007669"/>
    <property type="project" value="TreeGrafter"/>
</dbReference>
<gene>
    <name evidence="18" type="primary">tkt</name>
    <name evidence="18" type="ordered locus">MODMU_3619</name>
</gene>
<sequence length="743" mass="79286">MTSDSTSNTESTGAEAPAEAASDTPTGSPRQPDPTLPDGFTELDRRAIDTARVLAMDAVQKVGNGHPGTAMSMAPTAYLLFQKWLKHDPSDPQWTGRDRFVLSMGHSSLTLYVQLYLSGYGLELSDLQALRTWGSLTPGHPEVNHTPGVETTTGPLGQGVGNAVGMAMAARRERGLFDPESAEGESLFDHTIWAFASDGDLEEGVSGEASSIAGTQRLGNLVLVYDDNKISIEDNTEIAFTEDVGKRYEAYGWHVQHVDDGEDLAALDAAFAAAKAETNRPSIIVLRTVIGWPAPNKQNTGAAHGSALGDDEVKATKEILGFDPEQTFEVAPEVIEHTRKVVERGQQAHAEWSKGFAAWEQANPEGAALLARMKTRTLPEGWAEKLPSWDADPKGVATRKASGEVLAAIYPELPELWGGSADLAESNNTAVKGEPSFLPADRQTKMWSGGPYGRTLHFGVREHAMGAIMNGIALHGGTRVYGGTFLTFSDYMRGAVRLAALMQLPVTYVWTHDSIGLGEDGPTHQPIEHYAALRAIPGLDFVRPADANETAVAWRAILENNDRPAGLALSRQNLPTFDRSVMNSAEGTAKGGYVLAEASTGTPEVILMGTGSEVQIAVAAREVLEADGVPTRVVSLPCWEWFAEQDEAYRLEVLPSSVRARVSVEAGVPMGWRDFVGDAGRIVGLNHYGASASYSKLYEEFGLTAEAVVAAARDSLKAAEGPDVPPTGASVSVGGLDSPTGDK</sequence>
<dbReference type="InterPro" id="IPR005474">
    <property type="entry name" value="Transketolase_N"/>
</dbReference>
<evidence type="ECO:0000256" key="2">
    <source>
        <dbReference type="ARBA" id="ARBA00011738"/>
    </source>
</evidence>
<feature type="binding site" evidence="12">
    <location>
        <position position="512"/>
    </location>
    <ligand>
        <name>substrate</name>
    </ligand>
</feature>
<dbReference type="CDD" id="cd02012">
    <property type="entry name" value="TPP_TK"/>
    <property type="match status" value="1"/>
</dbReference>
<proteinExistence type="inferred from homology"/>
<feature type="binding site" evidence="12">
    <location>
        <position position="304"/>
    </location>
    <ligand>
        <name>substrate</name>
    </ligand>
</feature>
<feature type="binding site" evidence="14">
    <location>
        <position position="228"/>
    </location>
    <ligand>
        <name>Mg(2+)</name>
        <dbReference type="ChEBI" id="CHEBI:18420"/>
    </ligand>
</feature>
<evidence type="ECO:0000256" key="6">
    <source>
        <dbReference type="ARBA" id="ARBA00022723"/>
    </source>
</evidence>
<dbReference type="OrthoDB" id="8732661at2"/>
<comment type="cofactor">
    <cofactor evidence="14">
        <name>Mg(2+)</name>
        <dbReference type="ChEBI" id="CHEBI:18420"/>
    </cofactor>
    <text evidence="14">Binds 1 Mg(2+) ion per subunit. Can also utilize other divalent metal cations, such as Ca(2+), Mn(2+) and Co(2+).</text>
</comment>
<comment type="catalytic activity">
    <reaction evidence="9">
        <text>D-sedoheptulose 7-phosphate + D-glyceraldehyde 3-phosphate = aldehydo-D-ribose 5-phosphate + D-xylulose 5-phosphate</text>
        <dbReference type="Rhea" id="RHEA:10508"/>
        <dbReference type="ChEBI" id="CHEBI:57483"/>
        <dbReference type="ChEBI" id="CHEBI:57737"/>
        <dbReference type="ChEBI" id="CHEBI:58273"/>
        <dbReference type="ChEBI" id="CHEBI:59776"/>
        <dbReference type="EC" id="2.2.1.1"/>
    </reaction>
</comment>
<keyword evidence="19" id="KW-1185">Reference proteome</keyword>
<dbReference type="Gene3D" id="3.40.50.920">
    <property type="match status" value="1"/>
</dbReference>
<dbReference type="InterPro" id="IPR055152">
    <property type="entry name" value="Transketolase-like_C_2"/>
</dbReference>
<feature type="binding site" evidence="13">
    <location>
        <position position="228"/>
    </location>
    <ligand>
        <name>thiamine diphosphate</name>
        <dbReference type="ChEBI" id="CHEBI:58937"/>
    </ligand>
</feature>
<dbReference type="Pfam" id="PF02779">
    <property type="entry name" value="Transket_pyr"/>
    <property type="match status" value="1"/>
</dbReference>
<dbReference type="SUPFAM" id="SSF52922">
    <property type="entry name" value="TK C-terminal domain-like"/>
    <property type="match status" value="1"/>
</dbReference>
<feature type="binding site" evidence="12">
    <location>
        <position position="426"/>
    </location>
    <ligand>
        <name>substrate</name>
    </ligand>
</feature>
<evidence type="ECO:0000313" key="18">
    <source>
        <dbReference type="EMBL" id="CCH89029.1"/>
    </source>
</evidence>
<feature type="binding site" evidence="14">
    <location>
        <position position="198"/>
    </location>
    <ligand>
        <name>Mg(2+)</name>
        <dbReference type="ChEBI" id="CHEBI:18420"/>
    </ligand>
</feature>
<dbReference type="GO" id="GO:0005829">
    <property type="term" value="C:cytosol"/>
    <property type="evidence" value="ECO:0007669"/>
    <property type="project" value="TreeGrafter"/>
</dbReference>
<evidence type="ECO:0000256" key="10">
    <source>
        <dbReference type="NCBIfam" id="TIGR00232"/>
    </source>
</evidence>
<dbReference type="PROSITE" id="PS00801">
    <property type="entry name" value="TRANSKETOLASE_1"/>
    <property type="match status" value="1"/>
</dbReference>
<dbReference type="InterPro" id="IPR020826">
    <property type="entry name" value="Transketolase_BS"/>
</dbReference>
<dbReference type="PANTHER" id="PTHR43522">
    <property type="entry name" value="TRANSKETOLASE"/>
    <property type="match status" value="1"/>
</dbReference>
<name>I4F066_MODI5</name>
<keyword evidence="7 14" id="KW-0460">Magnesium</keyword>
<dbReference type="SUPFAM" id="SSF52518">
    <property type="entry name" value="Thiamin diphosphate-binding fold (THDP-binding)"/>
    <property type="match status" value="2"/>
</dbReference>
<evidence type="ECO:0000256" key="1">
    <source>
        <dbReference type="ARBA" id="ARBA00007131"/>
    </source>
</evidence>
<dbReference type="Proteomes" id="UP000006461">
    <property type="component" value="Chromosome"/>
</dbReference>
<feature type="site" description="Important for catalytic activity" evidence="15">
    <location>
        <position position="304"/>
    </location>
</feature>
<comment type="similarity">
    <text evidence="1">Belongs to the transketolase family.</text>
</comment>
<feature type="active site" description="Proton donor" evidence="11">
    <location>
        <position position="462"/>
    </location>
</feature>
<dbReference type="InterPro" id="IPR029061">
    <property type="entry name" value="THDP-binding"/>
</dbReference>
<keyword evidence="5 18" id="KW-0808">Transferase</keyword>
<dbReference type="GO" id="GO:0004802">
    <property type="term" value="F:transketolase activity"/>
    <property type="evidence" value="ECO:0007669"/>
    <property type="project" value="UniProtKB-UniRule"/>
</dbReference>
<feature type="domain" description="Transketolase-like pyrimidine-binding" evidence="17">
    <location>
        <begin position="396"/>
        <end position="576"/>
    </location>
</feature>
<evidence type="ECO:0000259" key="17">
    <source>
        <dbReference type="SMART" id="SM00861"/>
    </source>
</evidence>
<keyword evidence="6 14" id="KW-0479">Metal-binding</keyword>
<evidence type="ECO:0000256" key="7">
    <source>
        <dbReference type="ARBA" id="ARBA00022842"/>
    </source>
</evidence>
<dbReference type="EC" id="2.2.1.1" evidence="3 10"/>
<feature type="binding site" evidence="13">
    <location>
        <position position="304"/>
    </location>
    <ligand>
        <name>thiamine diphosphate</name>
        <dbReference type="ChEBI" id="CHEBI:58937"/>
    </ligand>
</feature>
<evidence type="ECO:0000256" key="13">
    <source>
        <dbReference type="PIRSR" id="PIRSR605478-3"/>
    </source>
</evidence>
<dbReference type="PATRIC" id="fig|477641.3.peg.3434"/>
<dbReference type="NCBIfam" id="TIGR00232">
    <property type="entry name" value="tktlase_bact"/>
    <property type="match status" value="1"/>
</dbReference>
<dbReference type="InterPro" id="IPR005478">
    <property type="entry name" value="Transketolase_bac-like"/>
</dbReference>
<reference evidence="18 19" key="1">
    <citation type="journal article" date="2012" name="J. Bacteriol.">
        <title>Genome Sequence of Radiation-Resistant Modestobacter marinus Strain BC501, a Representative Actinobacterium That Thrives on Calcareous Stone Surfaces.</title>
        <authorList>
            <person name="Normand P."/>
            <person name="Gury J."/>
            <person name="Pujic P."/>
            <person name="Chouaia B."/>
            <person name="Crotti E."/>
            <person name="Brusetti L."/>
            <person name="Daffonchio D."/>
            <person name="Vacherie B."/>
            <person name="Barbe V."/>
            <person name="Medigue C."/>
            <person name="Calteau A."/>
            <person name="Ghodhbane-Gtari F."/>
            <person name="Essoussi I."/>
            <person name="Nouioui I."/>
            <person name="Abbassi-Ghozzi I."/>
            <person name="Gtari M."/>
        </authorList>
    </citation>
    <scope>NUCLEOTIDE SEQUENCE [LARGE SCALE GENOMIC DNA]</scope>
    <source>
        <strain evidence="19">BC 501</strain>
    </source>
</reference>
<dbReference type="STRING" id="477641.MODMU_3619"/>
<evidence type="ECO:0000256" key="3">
    <source>
        <dbReference type="ARBA" id="ARBA00013152"/>
    </source>
</evidence>
<evidence type="ECO:0000256" key="12">
    <source>
        <dbReference type="PIRSR" id="PIRSR605478-2"/>
    </source>
</evidence>
<evidence type="ECO:0000256" key="8">
    <source>
        <dbReference type="ARBA" id="ARBA00023052"/>
    </source>
</evidence>
<dbReference type="PANTHER" id="PTHR43522:SF2">
    <property type="entry name" value="TRANSKETOLASE 1-RELATED"/>
    <property type="match status" value="1"/>
</dbReference>
<keyword evidence="8 13" id="KW-0786">Thiamine pyrophosphate</keyword>
<comment type="subunit">
    <text evidence="2">Homodimer.</text>
</comment>
<evidence type="ECO:0000256" key="16">
    <source>
        <dbReference type="SAM" id="MobiDB-lite"/>
    </source>
</evidence>
<feature type="compositionally biased region" description="Polar residues" evidence="16">
    <location>
        <begin position="1"/>
        <end position="12"/>
    </location>
</feature>
<dbReference type="CDD" id="cd07033">
    <property type="entry name" value="TPP_PYR_DXS_TK_like"/>
    <property type="match status" value="1"/>
</dbReference>
<evidence type="ECO:0000256" key="9">
    <source>
        <dbReference type="ARBA" id="ARBA00049473"/>
    </source>
</evidence>
<dbReference type="Gene3D" id="3.40.50.970">
    <property type="match status" value="2"/>
</dbReference>
<dbReference type="InterPro" id="IPR049557">
    <property type="entry name" value="Transketolase_CS"/>
</dbReference>
<feature type="binding site" evidence="12">
    <location>
        <position position="524"/>
    </location>
    <ligand>
        <name>substrate</name>
    </ligand>
</feature>
<organism evidence="18 19">
    <name type="scientific">Modestobacter italicus (strain DSM 44449 / CECT 9708 / BC 501)</name>
    <dbReference type="NCBI Taxonomy" id="2732864"/>
    <lineage>
        <taxon>Bacteria</taxon>
        <taxon>Bacillati</taxon>
        <taxon>Actinomycetota</taxon>
        <taxon>Actinomycetes</taxon>
        <taxon>Geodermatophilales</taxon>
        <taxon>Geodermatophilaceae</taxon>
        <taxon>Modestobacter</taxon>
    </lineage>
</organism>
<dbReference type="GO" id="GO:0000287">
    <property type="term" value="F:magnesium ion binding"/>
    <property type="evidence" value="ECO:0007669"/>
    <property type="project" value="UniProtKB-ARBA"/>
</dbReference>
<feature type="binding site" evidence="12">
    <location>
        <position position="399"/>
    </location>
    <ligand>
        <name>substrate</name>
    </ligand>
</feature>
<accession>I4F066</accession>
<evidence type="ECO:0000256" key="11">
    <source>
        <dbReference type="PIRSR" id="PIRSR605478-1"/>
    </source>
</evidence>
<feature type="binding site" evidence="13">
    <location>
        <position position="488"/>
    </location>
    <ligand>
        <name>thiamine diphosphate</name>
        <dbReference type="ChEBI" id="CHEBI:58937"/>
    </ligand>
</feature>
<feature type="binding site" evidence="13">
    <location>
        <position position="199"/>
    </location>
    <ligand>
        <name>thiamine diphosphate</name>
        <dbReference type="ChEBI" id="CHEBI:58937"/>
    </ligand>
</feature>
<dbReference type="SMART" id="SM00861">
    <property type="entry name" value="Transket_pyr"/>
    <property type="match status" value="1"/>
</dbReference>
<dbReference type="EMBL" id="FO203431">
    <property type="protein sequence ID" value="CCH89029.1"/>
    <property type="molecule type" value="Genomic_DNA"/>
</dbReference>
<dbReference type="Pfam" id="PF22613">
    <property type="entry name" value="Transketolase_C_1"/>
    <property type="match status" value="1"/>
</dbReference>
<dbReference type="InterPro" id="IPR033247">
    <property type="entry name" value="Transketolase_fam"/>
</dbReference>
<dbReference type="FunFam" id="3.40.50.970:FF:000004">
    <property type="entry name" value="Transketolase"/>
    <property type="match status" value="1"/>
</dbReference>
<evidence type="ECO:0000256" key="15">
    <source>
        <dbReference type="PIRSR" id="PIRSR605478-5"/>
    </source>
</evidence>
<feature type="site" description="Important for catalytic activity" evidence="15">
    <location>
        <position position="66"/>
    </location>
</feature>
<comment type="cofactor">
    <cofactor evidence="13">
        <name>thiamine diphosphate</name>
        <dbReference type="ChEBI" id="CHEBI:58937"/>
    </cofactor>
    <text evidence="13">Binds 1 thiamine pyrophosphate per subunit. During the reaction, the substrate forms a covalent intermediate with the cofactor.</text>
</comment>
<feature type="region of interest" description="Disordered" evidence="16">
    <location>
        <begin position="716"/>
        <end position="743"/>
    </location>
</feature>
<feature type="region of interest" description="Disordered" evidence="16">
    <location>
        <begin position="1"/>
        <end position="41"/>
    </location>
</feature>
<feature type="binding site" evidence="12">
    <location>
        <position position="571"/>
    </location>
    <ligand>
        <name>substrate</name>
    </ligand>
</feature>
<feature type="binding site" evidence="13">
    <location>
        <position position="106"/>
    </location>
    <ligand>
        <name>thiamine diphosphate</name>
        <dbReference type="ChEBI" id="CHEBI:58937"/>
    </ligand>
</feature>
<dbReference type="AlphaFoldDB" id="I4F066"/>
<dbReference type="OMA" id="ADYMRGS"/>
<evidence type="ECO:0000313" key="19">
    <source>
        <dbReference type="Proteomes" id="UP000006461"/>
    </source>
</evidence>
<dbReference type="Pfam" id="PF00456">
    <property type="entry name" value="Transketolase_N"/>
    <property type="match status" value="1"/>
</dbReference>
<feature type="binding site" evidence="14">
    <location>
        <position position="230"/>
    </location>
    <ligand>
        <name>Mg(2+)</name>
        <dbReference type="ChEBI" id="CHEBI:18420"/>
    </ligand>
</feature>
<dbReference type="PROSITE" id="PS00802">
    <property type="entry name" value="TRANSKETOLASE_2"/>
    <property type="match status" value="1"/>
</dbReference>